<comment type="similarity">
    <text evidence="1">Belongs to the IS21/IS1162 putative ATP-binding protein family.</text>
</comment>
<evidence type="ECO:0000313" key="6">
    <source>
        <dbReference type="Proteomes" id="UP000231987"/>
    </source>
</evidence>
<dbReference type="AlphaFoldDB" id="A0A2J0YST6"/>
<dbReference type="CDD" id="cd00009">
    <property type="entry name" value="AAA"/>
    <property type="match status" value="1"/>
</dbReference>
<dbReference type="SMART" id="SM00382">
    <property type="entry name" value="AAA"/>
    <property type="match status" value="1"/>
</dbReference>
<dbReference type="EMBL" id="NJGD01000052">
    <property type="protein sequence ID" value="PJR08264.1"/>
    <property type="molecule type" value="Genomic_DNA"/>
</dbReference>
<dbReference type="PIRSF" id="PIRSF003073">
    <property type="entry name" value="DNAC_TnpB_IstB"/>
    <property type="match status" value="1"/>
</dbReference>
<gene>
    <name evidence="5" type="ORF">CEJ86_33220</name>
</gene>
<name>A0A2J0YST6_RHIML</name>
<dbReference type="FunFam" id="3.40.50.300:FF:001361">
    <property type="entry name" value="AAA family ATPase"/>
    <property type="match status" value="1"/>
</dbReference>
<keyword evidence="3" id="KW-0067">ATP-binding</keyword>
<dbReference type="Pfam" id="PF01695">
    <property type="entry name" value="IstB_IS21"/>
    <property type="match status" value="1"/>
</dbReference>
<dbReference type="InterPro" id="IPR047661">
    <property type="entry name" value="IstB"/>
</dbReference>
<dbReference type="Gene3D" id="3.40.50.300">
    <property type="entry name" value="P-loop containing nucleotide triphosphate hydrolases"/>
    <property type="match status" value="1"/>
</dbReference>
<reference evidence="5 6" key="1">
    <citation type="submission" date="2017-06" db="EMBL/GenBank/DDBJ databases">
        <title>Ensifer strains isolated from leguminous trees and herbs display diverse denitrification phenotypes with some acting as strong N2O sinks.</title>
        <authorList>
            <person name="Woliy K."/>
            <person name="Mania D."/>
            <person name="Bakken L.R."/>
            <person name="Frostegard A."/>
        </authorList>
    </citation>
    <scope>NUCLEOTIDE SEQUENCE [LARGE SCALE GENOMIC DNA]</scope>
    <source>
        <strain evidence="5 6">AC50a</strain>
    </source>
</reference>
<dbReference type="InterPro" id="IPR027417">
    <property type="entry name" value="P-loop_NTPase"/>
</dbReference>
<dbReference type="Proteomes" id="UP000231987">
    <property type="component" value="Unassembled WGS sequence"/>
</dbReference>
<dbReference type="SUPFAM" id="SSF52540">
    <property type="entry name" value="P-loop containing nucleoside triphosphate hydrolases"/>
    <property type="match status" value="1"/>
</dbReference>
<dbReference type="PANTHER" id="PTHR30050:SF4">
    <property type="entry name" value="ATP-BINDING PROTEIN RV3427C IN INSERTION SEQUENCE-RELATED"/>
    <property type="match status" value="1"/>
</dbReference>
<dbReference type="InterPro" id="IPR028350">
    <property type="entry name" value="DNAC/IstB-like"/>
</dbReference>
<dbReference type="InterPro" id="IPR002611">
    <property type="entry name" value="IstB_ATP-bd"/>
</dbReference>
<proteinExistence type="inferred from homology"/>
<evidence type="ECO:0000256" key="3">
    <source>
        <dbReference type="ARBA" id="ARBA00022840"/>
    </source>
</evidence>
<accession>A0A2J0YST6</accession>
<dbReference type="NCBIfam" id="NF038214">
    <property type="entry name" value="IS21_help_AAA"/>
    <property type="match status" value="1"/>
</dbReference>
<sequence length="251" mass="28641">MLTNPTIDMLRELGLTGMASAYQELEAQPEARHLEHGEWLALLLEREATTRRQKRFEARARAAKLRHDAQVENTDFRAARGLDRNLFLKLAGCDWIRQRHSLLLIGPAGVGKSWLACALGHKACREDISVAYHRLPRLFATLALARGDGRYPKVLRALARTDLLILDDWGPEKLNDEQRRDLLEIIEDRYEKRSTIVTSQVPVDHWYDMIGNPTIADAILDRLVHNAYRIELSGESMRKRRSVTAAETTLA</sequence>
<evidence type="ECO:0000256" key="1">
    <source>
        <dbReference type="ARBA" id="ARBA00008059"/>
    </source>
</evidence>
<dbReference type="PANTHER" id="PTHR30050">
    <property type="entry name" value="CHROMOSOMAL REPLICATION INITIATOR PROTEIN DNAA"/>
    <property type="match status" value="1"/>
</dbReference>
<evidence type="ECO:0000313" key="5">
    <source>
        <dbReference type="EMBL" id="PJR08264.1"/>
    </source>
</evidence>
<keyword evidence="2" id="KW-0547">Nucleotide-binding</keyword>
<evidence type="ECO:0000259" key="4">
    <source>
        <dbReference type="SMART" id="SM00382"/>
    </source>
</evidence>
<organism evidence="5 6">
    <name type="scientific">Rhizobium meliloti</name>
    <name type="common">Ensifer meliloti</name>
    <name type="synonym">Sinorhizobium meliloti</name>
    <dbReference type="NCBI Taxonomy" id="382"/>
    <lineage>
        <taxon>Bacteria</taxon>
        <taxon>Pseudomonadati</taxon>
        <taxon>Pseudomonadota</taxon>
        <taxon>Alphaproteobacteria</taxon>
        <taxon>Hyphomicrobiales</taxon>
        <taxon>Rhizobiaceae</taxon>
        <taxon>Sinorhizobium/Ensifer group</taxon>
        <taxon>Sinorhizobium</taxon>
    </lineage>
</organism>
<dbReference type="InterPro" id="IPR003593">
    <property type="entry name" value="AAA+_ATPase"/>
</dbReference>
<feature type="domain" description="AAA+ ATPase" evidence="4">
    <location>
        <begin position="98"/>
        <end position="231"/>
    </location>
</feature>
<dbReference type="RefSeq" id="WP_100675148.1">
    <property type="nucleotide sequence ID" value="NZ_NJGD01000052.1"/>
</dbReference>
<dbReference type="GO" id="GO:0006260">
    <property type="term" value="P:DNA replication"/>
    <property type="evidence" value="ECO:0007669"/>
    <property type="project" value="TreeGrafter"/>
</dbReference>
<evidence type="ECO:0000256" key="2">
    <source>
        <dbReference type="ARBA" id="ARBA00022741"/>
    </source>
</evidence>
<comment type="caution">
    <text evidence="5">The sequence shown here is derived from an EMBL/GenBank/DDBJ whole genome shotgun (WGS) entry which is preliminary data.</text>
</comment>
<protein>
    <submittedName>
        <fullName evidence="5">AAA family ATPase</fullName>
    </submittedName>
</protein>
<dbReference type="GO" id="GO:0005524">
    <property type="term" value="F:ATP binding"/>
    <property type="evidence" value="ECO:0007669"/>
    <property type="project" value="UniProtKB-KW"/>
</dbReference>